<reference evidence="3" key="1">
    <citation type="journal article" date="2019" name="Int. J. Syst. Evol. Microbiol.">
        <title>The Global Catalogue of Microorganisms (GCM) 10K type strain sequencing project: providing services to taxonomists for standard genome sequencing and annotation.</title>
        <authorList>
            <consortium name="The Broad Institute Genomics Platform"/>
            <consortium name="The Broad Institute Genome Sequencing Center for Infectious Disease"/>
            <person name="Wu L."/>
            <person name="Ma J."/>
        </authorList>
    </citation>
    <scope>NUCLEOTIDE SEQUENCE [LARGE SCALE GENOMIC DNA]</scope>
    <source>
        <strain evidence="3">NBRC 108730</strain>
    </source>
</reference>
<evidence type="ECO:0000313" key="3">
    <source>
        <dbReference type="Proteomes" id="UP001157017"/>
    </source>
</evidence>
<organism evidence="2 3">
    <name type="scientific">Angustibacter aerolatus</name>
    <dbReference type="NCBI Taxonomy" id="1162965"/>
    <lineage>
        <taxon>Bacteria</taxon>
        <taxon>Bacillati</taxon>
        <taxon>Actinomycetota</taxon>
        <taxon>Actinomycetes</taxon>
        <taxon>Kineosporiales</taxon>
        <taxon>Kineosporiaceae</taxon>
    </lineage>
</organism>
<sequence>MLSYLPAEQSDADEVVALVEAAGRRAVTVPGDLSTREGNVEPGRAGGRRAWAGSTS</sequence>
<comment type="caution">
    <text evidence="2">The sequence shown here is derived from an EMBL/GenBank/DDBJ whole genome shotgun (WGS) entry which is preliminary data.</text>
</comment>
<dbReference type="EMBL" id="BSUZ01000001">
    <property type="protein sequence ID" value="GMA86915.1"/>
    <property type="molecule type" value="Genomic_DNA"/>
</dbReference>
<feature type="region of interest" description="Disordered" evidence="1">
    <location>
        <begin position="32"/>
        <end position="56"/>
    </location>
</feature>
<accession>A0ABQ6JI42</accession>
<dbReference type="Proteomes" id="UP001157017">
    <property type="component" value="Unassembled WGS sequence"/>
</dbReference>
<name>A0ABQ6JI42_9ACTN</name>
<evidence type="ECO:0000256" key="1">
    <source>
        <dbReference type="SAM" id="MobiDB-lite"/>
    </source>
</evidence>
<keyword evidence="3" id="KW-1185">Reference proteome</keyword>
<evidence type="ECO:0000313" key="2">
    <source>
        <dbReference type="EMBL" id="GMA86915.1"/>
    </source>
</evidence>
<proteinExistence type="predicted"/>
<protein>
    <submittedName>
        <fullName evidence="2">Uncharacterized protein</fullName>
    </submittedName>
</protein>
<gene>
    <name evidence="2" type="ORF">GCM10025868_21650</name>
</gene>